<gene>
    <name evidence="2" type="ORF">A3D91_04225</name>
</gene>
<evidence type="ECO:0000313" key="2">
    <source>
        <dbReference type="EMBL" id="OGC53620.1"/>
    </source>
</evidence>
<protein>
    <submittedName>
        <fullName evidence="2">Uncharacterized protein</fullName>
    </submittedName>
</protein>
<dbReference type="AlphaFoldDB" id="A0A1F4V9Q5"/>
<feature type="transmembrane region" description="Helical" evidence="1">
    <location>
        <begin position="35"/>
        <end position="56"/>
    </location>
</feature>
<name>A0A1F4V9Q5_UNCKA</name>
<organism evidence="2 3">
    <name type="scientific">candidate division WWE3 bacterium RIFCSPHIGHO2_02_FULL_38_14</name>
    <dbReference type="NCBI Taxonomy" id="1802620"/>
    <lineage>
        <taxon>Bacteria</taxon>
        <taxon>Katanobacteria</taxon>
    </lineage>
</organism>
<accession>A0A1F4V9Q5</accession>
<feature type="transmembrane region" description="Helical" evidence="1">
    <location>
        <begin position="68"/>
        <end position="94"/>
    </location>
</feature>
<keyword evidence="1" id="KW-0472">Membrane</keyword>
<evidence type="ECO:0000313" key="3">
    <source>
        <dbReference type="Proteomes" id="UP000178127"/>
    </source>
</evidence>
<dbReference type="EMBL" id="MEVD01000013">
    <property type="protein sequence ID" value="OGC53620.1"/>
    <property type="molecule type" value="Genomic_DNA"/>
</dbReference>
<proteinExistence type="predicted"/>
<keyword evidence="1" id="KW-0812">Transmembrane</keyword>
<comment type="caution">
    <text evidence="2">The sequence shown here is derived from an EMBL/GenBank/DDBJ whole genome shotgun (WGS) entry which is preliminary data.</text>
</comment>
<evidence type="ECO:0000256" key="1">
    <source>
        <dbReference type="SAM" id="Phobius"/>
    </source>
</evidence>
<dbReference type="Proteomes" id="UP000178127">
    <property type="component" value="Unassembled WGS sequence"/>
</dbReference>
<keyword evidence="1" id="KW-1133">Transmembrane helix</keyword>
<sequence>MELNFAVSFVIAISFSWWLERNWVLAQLEGGLRKFAAWAALGLATMGYAEAFVTLAGPAAQQIGLLDFRYAMGAINLLFVVSKPLSALFALVLIARDLSELSWAQLAYDLAVFLANTLQYQRWLLIIPGVLFDFWYNPGSYAPGGLVLVLLSLLVGWGLAVSTGSVLVKLFPKKTM</sequence>
<reference evidence="2 3" key="1">
    <citation type="journal article" date="2016" name="Nat. Commun.">
        <title>Thousands of microbial genomes shed light on interconnected biogeochemical processes in an aquifer system.</title>
        <authorList>
            <person name="Anantharaman K."/>
            <person name="Brown C.T."/>
            <person name="Hug L.A."/>
            <person name="Sharon I."/>
            <person name="Castelle C.J."/>
            <person name="Probst A.J."/>
            <person name="Thomas B.C."/>
            <person name="Singh A."/>
            <person name="Wilkins M.J."/>
            <person name="Karaoz U."/>
            <person name="Brodie E.L."/>
            <person name="Williams K.H."/>
            <person name="Hubbard S.S."/>
            <person name="Banfield J.F."/>
        </authorList>
    </citation>
    <scope>NUCLEOTIDE SEQUENCE [LARGE SCALE GENOMIC DNA]</scope>
</reference>
<feature type="transmembrane region" description="Helical" evidence="1">
    <location>
        <begin position="146"/>
        <end position="171"/>
    </location>
</feature>